<sequence>MVVTVRNCQPLVLALLCGSMLQGLVGCARWDCNSRRESWETELRTLADAAYQSHFGEAAEGCSDDYGDGWTEGYYQVLGGHSGEPPVVPNSRYWEPQTRHVDQLHRVAQWRRGFTDGAAAAHACGQHGYATVPAAAPAAPQHVDRPIYTVDCFTSLAPDGMLNAPAGELPPMPMPLPPTQERLDGQPGINPQPEVHAPPETERLPEIERLPELDYQPDSQDLLPSPSDLPRTPLEAQPAPDDPLLGTVGAPLDAAFARLQTASRRMRQAAPVQSQNAPRRLPRVAEASNTAVVR</sequence>
<protein>
    <submittedName>
        <fullName evidence="2">Uncharacterized protein</fullName>
    </submittedName>
</protein>
<accession>A0A5B9QI40</accession>
<dbReference type="AlphaFoldDB" id="A0A5B9QI40"/>
<feature type="region of interest" description="Disordered" evidence="1">
    <location>
        <begin position="261"/>
        <end position="294"/>
    </location>
</feature>
<organism evidence="2 3">
    <name type="scientific">Roseimaritima ulvae</name>
    <dbReference type="NCBI Taxonomy" id="980254"/>
    <lineage>
        <taxon>Bacteria</taxon>
        <taxon>Pseudomonadati</taxon>
        <taxon>Planctomycetota</taxon>
        <taxon>Planctomycetia</taxon>
        <taxon>Pirellulales</taxon>
        <taxon>Pirellulaceae</taxon>
        <taxon>Roseimaritima</taxon>
    </lineage>
</organism>
<keyword evidence="3" id="KW-1185">Reference proteome</keyword>
<feature type="compositionally biased region" description="Pro residues" evidence="1">
    <location>
        <begin position="168"/>
        <end position="178"/>
    </location>
</feature>
<feature type="region of interest" description="Disordered" evidence="1">
    <location>
        <begin position="216"/>
        <end position="249"/>
    </location>
</feature>
<dbReference type="Proteomes" id="UP000325286">
    <property type="component" value="Chromosome"/>
</dbReference>
<dbReference type="KEGG" id="rul:UC8_06760"/>
<evidence type="ECO:0000313" key="2">
    <source>
        <dbReference type="EMBL" id="QEG38718.1"/>
    </source>
</evidence>
<name>A0A5B9QI40_9BACT</name>
<gene>
    <name evidence="2" type="ORF">UC8_06760</name>
</gene>
<feature type="region of interest" description="Disordered" evidence="1">
    <location>
        <begin position="165"/>
        <end position="201"/>
    </location>
</feature>
<dbReference type="PROSITE" id="PS51257">
    <property type="entry name" value="PROKAR_LIPOPROTEIN"/>
    <property type="match status" value="1"/>
</dbReference>
<dbReference type="EMBL" id="CP042914">
    <property type="protein sequence ID" value="QEG38718.1"/>
    <property type="molecule type" value="Genomic_DNA"/>
</dbReference>
<evidence type="ECO:0000313" key="3">
    <source>
        <dbReference type="Proteomes" id="UP000325286"/>
    </source>
</evidence>
<proteinExistence type="predicted"/>
<reference evidence="2 3" key="1">
    <citation type="submission" date="2019-08" db="EMBL/GenBank/DDBJ databases">
        <title>Deep-cultivation of Planctomycetes and their phenomic and genomic characterization uncovers novel biology.</title>
        <authorList>
            <person name="Wiegand S."/>
            <person name="Jogler M."/>
            <person name="Boedeker C."/>
            <person name="Pinto D."/>
            <person name="Vollmers J."/>
            <person name="Rivas-Marin E."/>
            <person name="Kohn T."/>
            <person name="Peeters S.H."/>
            <person name="Heuer A."/>
            <person name="Rast P."/>
            <person name="Oberbeckmann S."/>
            <person name="Bunk B."/>
            <person name="Jeske O."/>
            <person name="Meyerdierks A."/>
            <person name="Storesund J.E."/>
            <person name="Kallscheuer N."/>
            <person name="Luecker S."/>
            <person name="Lage O.M."/>
            <person name="Pohl T."/>
            <person name="Merkel B.J."/>
            <person name="Hornburger P."/>
            <person name="Mueller R.-W."/>
            <person name="Bruemmer F."/>
            <person name="Labrenz M."/>
            <person name="Spormann A.M."/>
            <person name="Op den Camp H."/>
            <person name="Overmann J."/>
            <person name="Amann R."/>
            <person name="Jetten M.S.M."/>
            <person name="Mascher T."/>
            <person name="Medema M.H."/>
            <person name="Devos D.P."/>
            <person name="Kaster A.-K."/>
            <person name="Ovreas L."/>
            <person name="Rohde M."/>
            <person name="Galperin M.Y."/>
            <person name="Jogler C."/>
        </authorList>
    </citation>
    <scope>NUCLEOTIDE SEQUENCE [LARGE SCALE GENOMIC DNA]</scope>
    <source>
        <strain evidence="2 3">UC8</strain>
    </source>
</reference>
<evidence type="ECO:0000256" key="1">
    <source>
        <dbReference type="SAM" id="MobiDB-lite"/>
    </source>
</evidence>